<dbReference type="PRINTS" id="PR00011">
    <property type="entry name" value="EGFLAMININ"/>
</dbReference>
<keyword evidence="11" id="KW-0325">Glycoprotein</keyword>
<feature type="disulfide bond" evidence="13">
    <location>
        <begin position="450"/>
        <end position="459"/>
    </location>
</feature>
<dbReference type="InterPro" id="IPR000034">
    <property type="entry name" value="Laminin_IV"/>
</dbReference>
<dbReference type="PROSITE" id="PS50027">
    <property type="entry name" value="EGF_LAM_2"/>
    <property type="match status" value="8"/>
</dbReference>
<dbReference type="SUPFAM" id="SSF57196">
    <property type="entry name" value="EGF/Laminin"/>
    <property type="match status" value="9"/>
</dbReference>
<dbReference type="PROSITE" id="PS01248">
    <property type="entry name" value="EGF_LAM_1"/>
    <property type="match status" value="4"/>
</dbReference>
<feature type="domain" description="Laminin EGF-like" evidence="17">
    <location>
        <begin position="383"/>
        <end position="429"/>
    </location>
</feature>
<dbReference type="InterPro" id="IPR002049">
    <property type="entry name" value="LE_dom"/>
</dbReference>
<dbReference type="GO" id="GO:0005604">
    <property type="term" value="C:basement membrane"/>
    <property type="evidence" value="ECO:0007669"/>
    <property type="project" value="UniProtKB-SubCell"/>
</dbReference>
<evidence type="ECO:0000256" key="12">
    <source>
        <dbReference type="ARBA" id="ARBA00023292"/>
    </source>
</evidence>
<evidence type="ECO:0000256" key="10">
    <source>
        <dbReference type="ARBA" id="ARBA00023157"/>
    </source>
</evidence>
<feature type="disulfide bond" evidence="13">
    <location>
        <begin position="845"/>
        <end position="857"/>
    </location>
</feature>
<name>A0A8D0XLN3_PIG</name>
<comment type="subcellular location">
    <subcellularLocation>
        <location evidence="2">Secreted</location>
        <location evidence="2">Extracellular space</location>
        <location evidence="2">Extracellular matrix</location>
        <location evidence="2">Basement membrane</location>
    </subcellularLocation>
</comment>
<evidence type="ECO:0000313" key="20">
    <source>
        <dbReference type="Ensembl" id="ENSSSCP00030038270.1"/>
    </source>
</evidence>
<dbReference type="CDD" id="cd00055">
    <property type="entry name" value="EGF_Lam"/>
    <property type="match status" value="10"/>
</dbReference>
<feature type="domain" description="Laminin IV type A" evidence="18">
    <location>
        <begin position="506"/>
        <end position="679"/>
    </location>
</feature>
<dbReference type="SMART" id="SM00136">
    <property type="entry name" value="LamNT"/>
    <property type="match status" value="1"/>
</dbReference>
<feature type="domain" description="Laminin EGF-like" evidence="17">
    <location>
        <begin position="327"/>
        <end position="382"/>
    </location>
</feature>
<feature type="disulfide bond" evidence="13">
    <location>
        <begin position="913"/>
        <end position="922"/>
    </location>
</feature>
<evidence type="ECO:0000256" key="5">
    <source>
        <dbReference type="ARBA" id="ARBA00022729"/>
    </source>
</evidence>
<evidence type="ECO:0000256" key="6">
    <source>
        <dbReference type="ARBA" id="ARBA00022737"/>
    </source>
</evidence>
<keyword evidence="5 16" id="KW-0732">Signal</keyword>
<keyword evidence="8" id="KW-0130">Cell adhesion</keyword>
<dbReference type="InterPro" id="IPR008211">
    <property type="entry name" value="Laminin_N"/>
</dbReference>
<dbReference type="FunFam" id="2.10.25.10:FF:000067">
    <property type="entry name" value="Laminin subunit gamma 1"/>
    <property type="match status" value="2"/>
</dbReference>
<protein>
    <submittedName>
        <fullName evidence="20">Laminin subunit gamma 3</fullName>
    </submittedName>
</protein>
<dbReference type="SMART" id="SM00181">
    <property type="entry name" value="EGF"/>
    <property type="match status" value="7"/>
</dbReference>
<dbReference type="GO" id="GO:0005576">
    <property type="term" value="C:extracellular region"/>
    <property type="evidence" value="ECO:0007669"/>
    <property type="project" value="UniProtKB-ARBA"/>
</dbReference>
<feature type="disulfide bond" evidence="13">
    <location>
        <begin position="817"/>
        <end position="826"/>
    </location>
</feature>
<feature type="domain" description="Laminin EGF-like" evidence="17">
    <location>
        <begin position="893"/>
        <end position="940"/>
    </location>
</feature>
<evidence type="ECO:0000256" key="1">
    <source>
        <dbReference type="ARBA" id="ARBA00002418"/>
    </source>
</evidence>
<keyword evidence="9 14" id="KW-0175">Coiled coil</keyword>
<evidence type="ECO:0000256" key="2">
    <source>
        <dbReference type="ARBA" id="ARBA00004302"/>
    </source>
</evidence>
<evidence type="ECO:0000256" key="15">
    <source>
        <dbReference type="SAM" id="MobiDB-lite"/>
    </source>
</evidence>
<keyword evidence="4" id="KW-0272">Extracellular matrix</keyword>
<feature type="disulfide bond" evidence="13">
    <location>
        <begin position="847"/>
        <end position="864"/>
    </location>
</feature>
<feature type="disulfide bond" evidence="13">
    <location>
        <begin position="893"/>
        <end position="905"/>
    </location>
</feature>
<evidence type="ECO:0000256" key="3">
    <source>
        <dbReference type="ARBA" id="ARBA00022525"/>
    </source>
</evidence>
<feature type="domain" description="Laminin EGF-like" evidence="17">
    <location>
        <begin position="845"/>
        <end position="892"/>
    </location>
</feature>
<feature type="region of interest" description="Disordered" evidence="15">
    <location>
        <begin position="511"/>
        <end position="533"/>
    </location>
</feature>
<evidence type="ECO:0000259" key="19">
    <source>
        <dbReference type="PROSITE" id="PS51117"/>
    </source>
</evidence>
<feature type="domain" description="Laminin N-terminal" evidence="19">
    <location>
        <begin position="31"/>
        <end position="270"/>
    </location>
</feature>
<dbReference type="InterPro" id="IPR056863">
    <property type="entry name" value="LMN_ATRN_NET-like_EGF"/>
</dbReference>
<dbReference type="FunFam" id="2.10.25.10:FF:000166">
    <property type="entry name" value="laminin subunit gamma-1"/>
    <property type="match status" value="1"/>
</dbReference>
<dbReference type="FunFam" id="2.10.25.10:FF:000193">
    <property type="entry name" value="Laminin subunit gamma 1"/>
    <property type="match status" value="1"/>
</dbReference>
<dbReference type="SMART" id="SM00281">
    <property type="entry name" value="LamB"/>
    <property type="match status" value="1"/>
</dbReference>
<feature type="coiled-coil region" evidence="14">
    <location>
        <begin position="1457"/>
        <end position="1491"/>
    </location>
</feature>
<dbReference type="Pfam" id="PF00055">
    <property type="entry name" value="Laminin_N"/>
    <property type="match status" value="1"/>
</dbReference>
<dbReference type="FunFam" id="2.60.120.260:FF:000018">
    <property type="entry name" value="Laminin subunit gamma 1"/>
    <property type="match status" value="1"/>
</dbReference>
<feature type="disulfide bond" evidence="13">
    <location>
        <begin position="273"/>
        <end position="290"/>
    </location>
</feature>
<feature type="disulfide bond" evidence="13">
    <location>
        <begin position="383"/>
        <end position="395"/>
    </location>
</feature>
<reference evidence="20" key="1">
    <citation type="submission" date="2025-08" db="UniProtKB">
        <authorList>
            <consortium name="Ensembl"/>
        </authorList>
    </citation>
    <scope>IDENTIFICATION</scope>
</reference>
<evidence type="ECO:0000256" key="11">
    <source>
        <dbReference type="ARBA" id="ARBA00023180"/>
    </source>
</evidence>
<dbReference type="InterPro" id="IPR000742">
    <property type="entry name" value="EGF"/>
</dbReference>
<dbReference type="FunFam" id="2.10.25.10:FF:000174">
    <property type="entry name" value="Laminin subunit gamma-1"/>
    <property type="match status" value="1"/>
</dbReference>
<evidence type="ECO:0000259" key="18">
    <source>
        <dbReference type="PROSITE" id="PS51115"/>
    </source>
</evidence>
<keyword evidence="10 13" id="KW-1015">Disulfide bond</keyword>
<proteinExistence type="predicted"/>
<evidence type="ECO:0000256" key="7">
    <source>
        <dbReference type="ARBA" id="ARBA00022869"/>
    </source>
</evidence>
<evidence type="ECO:0000256" key="9">
    <source>
        <dbReference type="ARBA" id="ARBA00023054"/>
    </source>
</evidence>
<feature type="disulfide bond" evidence="13">
    <location>
        <begin position="866"/>
        <end position="875"/>
    </location>
</feature>
<sequence>MAAAALLLGLALLAPRAAGAGMGACYDGAGRPQRCLPVFENAAFGRLAEASHTCGHPPEDFCPHVGAQGAGAQCQRCDAADPERHHNASYLTDFHSQDDSTWWQSPSMAFGVQYPTSVNITLRLGKAYEITYVRLKFHTSRPESFAIYKRSRAGGPWEPYQYYSASCRKTYGKAEGQYLRPGEDERAAFCTSEFSDISPLSGGNVAFSTLEGRPSAYNFEESPVLQEWVTSTELLISLDRLNTFGDDIFKDPKVLQSYYYAVSDFSVGGRCKCNGHASECGPDEEGQLTCRCQHNTTGPDCERCLPFFQDRPWARGTAEAANECLPCNCSGHSEECIFDRELFRTSGHGGRCLHCRDHTAGPHCERCQENFYRWNPQMPCQPCDCHPAGSLHLQCDDSGTCKCKPTVTGWKCDRCQPGFHSLSEGGCRPCTCNSAGSLGTCDPRSGRCPCKENVEGNLCDRCRPGTFNLQPHNPAGCSSCFCYGHSKACAAATQFRTHHILADFRQGADGWRAGSSGGPAHPARWSPGGLLLDPEDEEELRAPEKFLGDQRFSYGQPLTLTFRVPPGGAPLPVQLRLEGTGLALTLRHSSSSSPWDAGQQEEVQLRFQLQETSEDADPPLPPFHFQRLLANLTALRIRTSGWSPSPSGICLCGHHTEGPSCERCLPGFYGNPFTGQADDCQPCPCPGQSACTTVPESGEVVCTHCPPGQRGQRCEICDDGFFGDPLGLSGAPQPCRPCQCSGNVDPNAVGNCDPLTGHCLRCLHNTTGAHCERCQEGFYGDALASLPEDKCVPCSCNPGGSVGEQQPCDLVTGQCSCLPHVTGRDCGHCSPGFYDLQPGRGCRSCKCHPLGSQEDQCHPKTGQCPCRPGVEGQSCDRCQLGFFGFSIRGCRACRCSPLGAASAQCHENSTCVCRPGFVGYKCDRCQDNFFPTAGGTYCQQCPSCYTLVKEEAAKLKARLTLMEGWLQGSDCGRPWGPLDILQGEAPRGDIYQGHHLLQGAQEAFLEQVTGLEEAVKAARERLQALSRSARCAQAGAEKTCIQLADVQAVLESSEEEILHAATVLESLAIPQEGPSPPTNWSHLATEARALARSRRDTTAKIEAAARRALLASNASYALLWSLVEGRTALEAQRELEDRYQEVQAAQKALGVAVAEALPGAERVLAAVQQVGEDAALRLASPAAPVPRPQKSRAEALGRKVQALEKTVTSRERRVTEAAQTLQATAQAVLHQVEPLLQLHQEARAALTRASSSVQAATVTVTGARTLLADLEGMKPRFPRPRDQAALRRKAGIVQDRLLAASKKKTRLAERMLGNAASVSSSAKKKSREAELLAKDSAKLTKALLREGKQELRRAGQLSSQTQATLRRASRQVLASEARRQELEAAEQVGAGLGEMERQIRKSRTSLEKDVKALSELLARLGSLDTHQAPAQALNETQRALEHLKLRLGPPGALQGKLRLLEQESEQQELQIQSFESDLAEIRADKQNLEAILHSLPESCASWQ</sequence>
<feature type="coiled-coil region" evidence="14">
    <location>
        <begin position="1001"/>
        <end position="1028"/>
    </location>
</feature>
<comment type="caution">
    <text evidence="13">Lacks conserved residue(s) required for the propagation of feature annotation.</text>
</comment>
<dbReference type="Pfam" id="PF24973">
    <property type="entry name" value="EGF_LMN_ATRN"/>
    <property type="match status" value="3"/>
</dbReference>
<feature type="chain" id="PRO_5034652601" evidence="16">
    <location>
        <begin position="20"/>
        <end position="1503"/>
    </location>
</feature>
<evidence type="ECO:0000313" key="21">
    <source>
        <dbReference type="Proteomes" id="UP000694570"/>
    </source>
</evidence>
<dbReference type="PANTHER" id="PTHR10574">
    <property type="entry name" value="NETRIN/LAMININ-RELATED"/>
    <property type="match status" value="1"/>
</dbReference>
<dbReference type="Gene3D" id="2.10.25.10">
    <property type="entry name" value="Laminin"/>
    <property type="match status" value="9"/>
</dbReference>
<evidence type="ECO:0000259" key="17">
    <source>
        <dbReference type="PROSITE" id="PS50027"/>
    </source>
</evidence>
<feature type="disulfide bond" evidence="13">
    <location>
        <begin position="762"/>
        <end position="771"/>
    </location>
</feature>
<dbReference type="SMART" id="SM00180">
    <property type="entry name" value="EGF_Lam"/>
    <property type="match status" value="10"/>
</dbReference>
<dbReference type="Ensembl" id="ENSSSCT00030083277.1">
    <property type="protein sequence ID" value="ENSSSCP00030038270.1"/>
    <property type="gene ID" value="ENSSSCG00030059570.1"/>
</dbReference>
<dbReference type="PROSITE" id="PS00022">
    <property type="entry name" value="EGF_1"/>
    <property type="match status" value="1"/>
</dbReference>
<keyword evidence="6" id="KW-0677">Repeat</keyword>
<evidence type="ECO:0000256" key="16">
    <source>
        <dbReference type="SAM" id="SignalP"/>
    </source>
</evidence>
<evidence type="ECO:0000256" key="4">
    <source>
        <dbReference type="ARBA" id="ARBA00022530"/>
    </source>
</evidence>
<keyword evidence="3" id="KW-0964">Secreted</keyword>
<dbReference type="PANTHER" id="PTHR10574:SF240">
    <property type="entry name" value="LAMININ SUBUNIT GAMMA-3"/>
    <property type="match status" value="1"/>
</dbReference>
<evidence type="ECO:0000256" key="14">
    <source>
        <dbReference type="SAM" id="Coils"/>
    </source>
</evidence>
<feature type="signal peptide" evidence="16">
    <location>
        <begin position="1"/>
        <end position="19"/>
    </location>
</feature>
<dbReference type="Pfam" id="PF00053">
    <property type="entry name" value="EGF_laminin"/>
    <property type="match status" value="7"/>
</dbReference>
<dbReference type="Gene3D" id="2.60.120.260">
    <property type="entry name" value="Galactose-binding domain-like"/>
    <property type="match status" value="1"/>
</dbReference>
<gene>
    <name evidence="20" type="primary">LAMC3</name>
</gene>
<organism evidence="20 21">
    <name type="scientific">Sus scrofa</name>
    <name type="common">Pig</name>
    <dbReference type="NCBI Taxonomy" id="9823"/>
    <lineage>
        <taxon>Eukaryota</taxon>
        <taxon>Metazoa</taxon>
        <taxon>Chordata</taxon>
        <taxon>Craniata</taxon>
        <taxon>Vertebrata</taxon>
        <taxon>Euteleostomi</taxon>
        <taxon>Mammalia</taxon>
        <taxon>Eutheria</taxon>
        <taxon>Laurasiatheria</taxon>
        <taxon>Artiodactyla</taxon>
        <taxon>Suina</taxon>
        <taxon>Suidae</taxon>
        <taxon>Sus</taxon>
    </lineage>
</organism>
<dbReference type="FunFam" id="2.10.25.10:FF:000105">
    <property type="entry name" value="laminin subunit gamma-1"/>
    <property type="match status" value="2"/>
</dbReference>
<feature type="disulfide bond" evidence="13">
    <location>
        <begin position="292"/>
        <end position="301"/>
    </location>
</feature>
<feature type="disulfide bond" evidence="13">
    <location>
        <begin position="403"/>
        <end position="412"/>
    </location>
</feature>
<accession>A0A8D0XLN3</accession>
<dbReference type="Pfam" id="PF00052">
    <property type="entry name" value="Laminin_B"/>
    <property type="match status" value="1"/>
</dbReference>
<feature type="domain" description="Laminin EGF-like" evidence="17">
    <location>
        <begin position="430"/>
        <end position="479"/>
    </location>
</feature>
<evidence type="ECO:0000256" key="13">
    <source>
        <dbReference type="PROSITE-ProRule" id="PRU00460"/>
    </source>
</evidence>
<feature type="domain" description="Laminin EGF-like" evidence="17">
    <location>
        <begin position="794"/>
        <end position="844"/>
    </location>
</feature>
<keyword evidence="12 13" id="KW-0424">Laminin EGF-like domain</keyword>
<feature type="disulfide bond" evidence="13">
    <location>
        <begin position="355"/>
        <end position="364"/>
    </location>
</feature>
<feature type="domain" description="Laminin EGF-like" evidence="17">
    <location>
        <begin position="738"/>
        <end position="793"/>
    </location>
</feature>
<dbReference type="PROSITE" id="PS51115">
    <property type="entry name" value="LAMININ_IVA"/>
    <property type="match status" value="1"/>
</dbReference>
<dbReference type="PROSITE" id="PS51117">
    <property type="entry name" value="LAMININ_NTER"/>
    <property type="match status" value="1"/>
</dbReference>
<dbReference type="InterPro" id="IPR050440">
    <property type="entry name" value="Laminin/Netrin_ECM"/>
</dbReference>
<dbReference type="FunFam" id="2.10.25.10:FF:000163">
    <property type="entry name" value="laminin subunit gamma-1"/>
    <property type="match status" value="1"/>
</dbReference>
<dbReference type="GO" id="GO:0007155">
    <property type="term" value="P:cell adhesion"/>
    <property type="evidence" value="ECO:0007669"/>
    <property type="project" value="UniProtKB-KW"/>
</dbReference>
<keyword evidence="7" id="KW-0084">Basement membrane</keyword>
<evidence type="ECO:0000256" key="8">
    <source>
        <dbReference type="ARBA" id="ARBA00022889"/>
    </source>
</evidence>
<dbReference type="Proteomes" id="UP000694570">
    <property type="component" value="Unplaced"/>
</dbReference>
<comment type="function">
    <text evidence="1">Binding to cells via a high affinity receptor, laminin is thought to mediate the attachment, migration and organization of cells into tissues during embryonic development by interacting with other extracellular matrix components.</text>
</comment>
<feature type="domain" description="Laminin EGF-like" evidence="17">
    <location>
        <begin position="271"/>
        <end position="326"/>
    </location>
</feature>